<evidence type="ECO:0000256" key="14">
    <source>
        <dbReference type="ARBA" id="ARBA00022989"/>
    </source>
</evidence>
<keyword evidence="6" id="KW-0813">Transport</keyword>
<dbReference type="CDD" id="cd08544">
    <property type="entry name" value="Reeler"/>
    <property type="match status" value="1"/>
</dbReference>
<evidence type="ECO:0000256" key="1">
    <source>
        <dbReference type="ARBA" id="ARBA00001970"/>
    </source>
</evidence>
<feature type="domain" description="Cytochrome b561" evidence="22">
    <location>
        <begin position="352"/>
        <end position="562"/>
    </location>
</feature>
<dbReference type="GO" id="GO:0042742">
    <property type="term" value="P:defense response to bacterium"/>
    <property type="evidence" value="ECO:0007669"/>
    <property type="project" value="UniProtKB-KW"/>
</dbReference>
<organism evidence="24 25">
    <name type="scientific">Candidula unifasciata</name>
    <dbReference type="NCBI Taxonomy" id="100452"/>
    <lineage>
        <taxon>Eukaryota</taxon>
        <taxon>Metazoa</taxon>
        <taxon>Spiralia</taxon>
        <taxon>Lophotrochozoa</taxon>
        <taxon>Mollusca</taxon>
        <taxon>Gastropoda</taxon>
        <taxon>Heterobranchia</taxon>
        <taxon>Euthyneura</taxon>
        <taxon>Panpulmonata</taxon>
        <taxon>Eupulmonata</taxon>
        <taxon>Stylommatophora</taxon>
        <taxon>Helicina</taxon>
        <taxon>Helicoidea</taxon>
        <taxon>Geomitridae</taxon>
        <taxon>Candidula</taxon>
    </lineage>
</organism>
<evidence type="ECO:0008006" key="26">
    <source>
        <dbReference type="Google" id="ProtNLM"/>
    </source>
</evidence>
<comment type="similarity">
    <text evidence="5">Belongs to the FRRS1 family.</text>
</comment>
<evidence type="ECO:0000313" key="25">
    <source>
        <dbReference type="Proteomes" id="UP000678393"/>
    </source>
</evidence>
<keyword evidence="13" id="KW-0249">Electron transport</keyword>
<gene>
    <name evidence="24" type="ORF">CUNI_LOCUS2837</name>
</gene>
<evidence type="ECO:0000256" key="15">
    <source>
        <dbReference type="ARBA" id="ARBA00023004"/>
    </source>
</evidence>
<evidence type="ECO:0000259" key="23">
    <source>
        <dbReference type="PROSITE" id="PS51019"/>
    </source>
</evidence>
<name>A0A8S3YJU0_9EUPU</name>
<dbReference type="Gene3D" id="1.20.120.1770">
    <property type="match status" value="1"/>
</dbReference>
<evidence type="ECO:0000256" key="5">
    <source>
        <dbReference type="ARBA" id="ARBA00009195"/>
    </source>
</evidence>
<feature type="transmembrane region" description="Helical" evidence="19">
    <location>
        <begin position="471"/>
        <end position="489"/>
    </location>
</feature>
<evidence type="ECO:0000313" key="24">
    <source>
        <dbReference type="EMBL" id="CAG5117279.1"/>
    </source>
</evidence>
<dbReference type="PANTHER" id="PTHR45828:SF9">
    <property type="entry name" value="CELL WALL INTEGRITY AND STRESS RESPONSE COMPONENT 4-LIKE-RELATED"/>
    <property type="match status" value="1"/>
</dbReference>
<evidence type="ECO:0000256" key="9">
    <source>
        <dbReference type="ARBA" id="ARBA00022588"/>
    </source>
</evidence>
<dbReference type="CDD" id="cd08760">
    <property type="entry name" value="Cyt_b561_FRRS1_like"/>
    <property type="match status" value="1"/>
</dbReference>
<feature type="signal peptide" evidence="20">
    <location>
        <begin position="1"/>
        <end position="24"/>
    </location>
</feature>
<evidence type="ECO:0000256" key="17">
    <source>
        <dbReference type="ARBA" id="ARBA00023136"/>
    </source>
</evidence>
<feature type="domain" description="DOMON" evidence="21">
    <location>
        <begin position="225"/>
        <end position="343"/>
    </location>
</feature>
<feature type="transmembrane region" description="Helical" evidence="19">
    <location>
        <begin position="534"/>
        <end position="553"/>
    </location>
</feature>
<keyword evidence="16" id="KW-0044">Antibiotic</keyword>
<feature type="non-terminal residue" evidence="24">
    <location>
        <position position="563"/>
    </location>
</feature>
<feature type="chain" id="PRO_5035869305" description="Ferric-chelate reductase 1" evidence="20">
    <location>
        <begin position="25"/>
        <end position="563"/>
    </location>
</feature>
<comment type="subcellular location">
    <subcellularLocation>
        <location evidence="2">Membrane</location>
        <topology evidence="2">Multi-pass membrane protein</topology>
    </subcellularLocation>
    <subcellularLocation>
        <location evidence="3">Secreted</location>
    </subcellularLocation>
</comment>
<evidence type="ECO:0000256" key="12">
    <source>
        <dbReference type="ARBA" id="ARBA00022859"/>
    </source>
</evidence>
<dbReference type="Pfam" id="PF02014">
    <property type="entry name" value="Reeler"/>
    <property type="match status" value="1"/>
</dbReference>
<keyword evidence="15" id="KW-0408">Iron</keyword>
<keyword evidence="10 19" id="KW-0812">Transmembrane</keyword>
<evidence type="ECO:0000256" key="7">
    <source>
        <dbReference type="ARBA" id="ARBA00022525"/>
    </source>
</evidence>
<evidence type="ECO:0000259" key="21">
    <source>
        <dbReference type="PROSITE" id="PS50836"/>
    </source>
</evidence>
<comment type="similarity">
    <text evidence="4">Belongs to the insect defense protein family.</text>
</comment>
<keyword evidence="25" id="KW-1185">Reference proteome</keyword>
<evidence type="ECO:0000259" key="22">
    <source>
        <dbReference type="PROSITE" id="PS50939"/>
    </source>
</evidence>
<dbReference type="Proteomes" id="UP000678393">
    <property type="component" value="Unassembled WGS sequence"/>
</dbReference>
<evidence type="ECO:0000256" key="18">
    <source>
        <dbReference type="ARBA" id="ARBA00023180"/>
    </source>
</evidence>
<keyword evidence="8" id="KW-0929">Antimicrobial</keyword>
<dbReference type="PROSITE" id="PS50836">
    <property type="entry name" value="DOMON"/>
    <property type="match status" value="1"/>
</dbReference>
<dbReference type="SMART" id="SM00665">
    <property type="entry name" value="B561"/>
    <property type="match status" value="1"/>
</dbReference>
<dbReference type="InterPro" id="IPR051237">
    <property type="entry name" value="Ferric-chelate_Red/DefProt"/>
</dbReference>
<dbReference type="AlphaFoldDB" id="A0A8S3YJU0"/>
<keyword evidence="7" id="KW-0964">Secreted</keyword>
<keyword evidence="17 19" id="KW-0472">Membrane</keyword>
<dbReference type="InterPro" id="IPR006593">
    <property type="entry name" value="Cyt_b561/ferric_Rdtase_TM"/>
</dbReference>
<evidence type="ECO:0000256" key="20">
    <source>
        <dbReference type="SAM" id="SignalP"/>
    </source>
</evidence>
<dbReference type="Pfam" id="PF03188">
    <property type="entry name" value="Cytochrom_B561"/>
    <property type="match status" value="1"/>
</dbReference>
<evidence type="ECO:0000256" key="16">
    <source>
        <dbReference type="ARBA" id="ARBA00023022"/>
    </source>
</evidence>
<accession>A0A8S3YJU0</accession>
<comment type="cofactor">
    <cofactor evidence="1">
        <name>heme b</name>
        <dbReference type="ChEBI" id="CHEBI:60344"/>
    </cofactor>
</comment>
<keyword evidence="18" id="KW-0325">Glycoprotein</keyword>
<dbReference type="InterPro" id="IPR005018">
    <property type="entry name" value="DOMON_domain"/>
</dbReference>
<comment type="caution">
    <text evidence="24">The sequence shown here is derived from an EMBL/GenBank/DDBJ whole genome shotgun (WGS) entry which is preliminary data.</text>
</comment>
<feature type="transmembrane region" description="Helical" evidence="19">
    <location>
        <begin position="433"/>
        <end position="451"/>
    </location>
</feature>
<keyword evidence="12" id="KW-0391">Immunity</keyword>
<dbReference type="Pfam" id="PF03351">
    <property type="entry name" value="DOMON"/>
    <property type="match status" value="1"/>
</dbReference>
<dbReference type="PROSITE" id="PS50939">
    <property type="entry name" value="CYTOCHROME_B561"/>
    <property type="match status" value="1"/>
</dbReference>
<evidence type="ECO:0000256" key="2">
    <source>
        <dbReference type="ARBA" id="ARBA00004141"/>
    </source>
</evidence>
<dbReference type="InterPro" id="IPR042307">
    <property type="entry name" value="Reeler_sf"/>
</dbReference>
<reference evidence="24" key="1">
    <citation type="submission" date="2021-04" db="EMBL/GenBank/DDBJ databases">
        <authorList>
            <consortium name="Molecular Ecology Group"/>
        </authorList>
    </citation>
    <scope>NUCLEOTIDE SEQUENCE</scope>
</reference>
<evidence type="ECO:0000256" key="11">
    <source>
        <dbReference type="ARBA" id="ARBA00022729"/>
    </source>
</evidence>
<feature type="transmembrane region" description="Helical" evidence="19">
    <location>
        <begin position="388"/>
        <end position="413"/>
    </location>
</feature>
<sequence length="563" mass="61526">MMFYVGTKLFYTCLLLSIITQVSGFPDGTGILQSCSSLVPSHGAPSQSTPSPYKITFSSEPYRPGSPVSVTISTCTGPGFKGFLIQARRADRSQNQQEYLGSFGNSSNTRQTCNGNRALAHTENSAKLALTFPWHPPSPPQGHIVFRATFVRDHATYWTDVISDVLRDASILTPASNTFPPTALDASCSVNIQTTNGNGEVNGIHKDSACGVTQGCFSNCKNSVCSFIVSWHEEGDYGLYTISADTAFSTTAYIVLGFSTDDQMGYDSLTGCASRSNGSVVLFNGQNTDKVLPVLFTDNNVTLENYTTSDGVLSCTFKRPTAASPDGRRVDISKPWVLLFALGLASVLPNNDVSLQYHGRTNRFASPAAYKVNDVVDSQAANIKSRLIIAHGSLMVGAWIFLASIGIVVARYYKPVWKNLILSQKVWFQIHRICMILVTVCTVAGFIIIFVSVKGWSELSGSEEYLKAHPIMGIVVTALTLINPVMAIFRPHPETPKRPIFNWAHWFVGMAAHILAVITIFFGVQLDSTGVPYYVTYILAAYVAWQIFVMLLLEIITCYGHRS</sequence>
<evidence type="ECO:0000256" key="10">
    <source>
        <dbReference type="ARBA" id="ARBA00022692"/>
    </source>
</evidence>
<dbReference type="OrthoDB" id="6372137at2759"/>
<evidence type="ECO:0000256" key="3">
    <source>
        <dbReference type="ARBA" id="ARBA00004613"/>
    </source>
</evidence>
<feature type="transmembrane region" description="Helical" evidence="19">
    <location>
        <begin position="501"/>
        <end position="522"/>
    </location>
</feature>
<evidence type="ECO:0000256" key="8">
    <source>
        <dbReference type="ARBA" id="ARBA00022529"/>
    </source>
</evidence>
<proteinExistence type="inferred from homology"/>
<evidence type="ECO:0000256" key="4">
    <source>
        <dbReference type="ARBA" id="ARBA00008501"/>
    </source>
</evidence>
<protein>
    <recommendedName>
        <fullName evidence="26">Ferric-chelate reductase 1</fullName>
    </recommendedName>
</protein>
<dbReference type="GO" id="GO:0005576">
    <property type="term" value="C:extracellular region"/>
    <property type="evidence" value="ECO:0007669"/>
    <property type="project" value="UniProtKB-SubCell"/>
</dbReference>
<feature type="domain" description="Reelin" evidence="23">
    <location>
        <begin position="11"/>
        <end position="181"/>
    </location>
</feature>
<dbReference type="InterPro" id="IPR002861">
    <property type="entry name" value="Reeler_dom"/>
</dbReference>
<evidence type="ECO:0000256" key="13">
    <source>
        <dbReference type="ARBA" id="ARBA00022982"/>
    </source>
</evidence>
<keyword evidence="14 19" id="KW-1133">Transmembrane helix</keyword>
<dbReference type="PROSITE" id="PS51019">
    <property type="entry name" value="REELIN"/>
    <property type="match status" value="1"/>
</dbReference>
<dbReference type="GO" id="GO:0016020">
    <property type="term" value="C:membrane"/>
    <property type="evidence" value="ECO:0007669"/>
    <property type="project" value="UniProtKB-SubCell"/>
</dbReference>
<dbReference type="Gene3D" id="2.60.40.4060">
    <property type="entry name" value="Reeler domain"/>
    <property type="match status" value="1"/>
</dbReference>
<keyword evidence="11 20" id="KW-0732">Signal</keyword>
<dbReference type="EMBL" id="CAJHNH020000380">
    <property type="protein sequence ID" value="CAG5117279.1"/>
    <property type="molecule type" value="Genomic_DNA"/>
</dbReference>
<evidence type="ECO:0000256" key="6">
    <source>
        <dbReference type="ARBA" id="ARBA00022448"/>
    </source>
</evidence>
<keyword evidence="9" id="KW-0399">Innate immunity</keyword>
<dbReference type="GO" id="GO:0045087">
    <property type="term" value="P:innate immune response"/>
    <property type="evidence" value="ECO:0007669"/>
    <property type="project" value="UniProtKB-KW"/>
</dbReference>
<dbReference type="PANTHER" id="PTHR45828">
    <property type="entry name" value="CYTOCHROME B561/FERRIC REDUCTASE TRANSMEMBRANE"/>
    <property type="match status" value="1"/>
</dbReference>
<evidence type="ECO:0000256" key="19">
    <source>
        <dbReference type="SAM" id="Phobius"/>
    </source>
</evidence>